<dbReference type="SUPFAM" id="SSF48726">
    <property type="entry name" value="Immunoglobulin"/>
    <property type="match status" value="5"/>
</dbReference>
<dbReference type="InterPro" id="IPR003598">
    <property type="entry name" value="Ig_sub2"/>
</dbReference>
<dbReference type="Proteomes" id="UP000278807">
    <property type="component" value="Unassembled WGS sequence"/>
</dbReference>
<name>A0A0R3TL61_RODNA</name>
<dbReference type="STRING" id="102285.A0A0R3TL61"/>
<protein>
    <submittedName>
        <fullName evidence="9">Down syndrome cell adhesion molecule-like protein Dscam2</fullName>
    </submittedName>
</protein>
<dbReference type="InterPro" id="IPR007110">
    <property type="entry name" value="Ig-like_dom"/>
</dbReference>
<dbReference type="InterPro" id="IPR003599">
    <property type="entry name" value="Ig_sub"/>
</dbReference>
<dbReference type="OrthoDB" id="428111at2759"/>
<dbReference type="PANTHER" id="PTHR13817">
    <property type="entry name" value="TITIN"/>
    <property type="match status" value="1"/>
</dbReference>
<reference evidence="7 8" key="2">
    <citation type="submission" date="2018-11" db="EMBL/GenBank/DDBJ databases">
        <authorList>
            <consortium name="Pathogen Informatics"/>
        </authorList>
    </citation>
    <scope>NUCLEOTIDE SEQUENCE [LARGE SCALE GENOMIC DNA]</scope>
</reference>
<dbReference type="InterPro" id="IPR036179">
    <property type="entry name" value="Ig-like_dom_sf"/>
</dbReference>
<evidence type="ECO:0000256" key="1">
    <source>
        <dbReference type="ARBA" id="ARBA00022737"/>
    </source>
</evidence>
<accession>A0A0R3TL61</accession>
<feature type="region of interest" description="Disordered" evidence="2">
    <location>
        <begin position="990"/>
        <end position="1051"/>
    </location>
</feature>
<dbReference type="PANTHER" id="PTHR13817:SF166">
    <property type="entry name" value="NEURONAL IGCAM-RELATED"/>
    <property type="match status" value="1"/>
</dbReference>
<feature type="domain" description="Ig-like" evidence="5">
    <location>
        <begin position="210"/>
        <end position="304"/>
    </location>
</feature>
<feature type="compositionally biased region" description="Polar residues" evidence="2">
    <location>
        <begin position="1190"/>
        <end position="1205"/>
    </location>
</feature>
<feature type="region of interest" description="Disordered" evidence="2">
    <location>
        <begin position="1213"/>
        <end position="1232"/>
    </location>
</feature>
<keyword evidence="4" id="KW-0732">Signal</keyword>
<feature type="domain" description="Ig-like" evidence="5">
    <location>
        <begin position="132"/>
        <end position="209"/>
    </location>
</feature>
<dbReference type="PROSITE" id="PS50853">
    <property type="entry name" value="FN3"/>
    <property type="match status" value="2"/>
</dbReference>
<dbReference type="SUPFAM" id="SSF49265">
    <property type="entry name" value="Fibronectin type III"/>
    <property type="match status" value="2"/>
</dbReference>
<evidence type="ECO:0000313" key="7">
    <source>
        <dbReference type="EMBL" id="VDO03814.1"/>
    </source>
</evidence>
<feature type="domain" description="Ig-like" evidence="5">
    <location>
        <begin position="34"/>
        <end position="117"/>
    </location>
</feature>
<keyword evidence="3" id="KW-1133">Transmembrane helix</keyword>
<dbReference type="InterPro" id="IPR003961">
    <property type="entry name" value="FN3_dom"/>
</dbReference>
<evidence type="ECO:0000313" key="9">
    <source>
        <dbReference type="WBParaSite" id="HNAJ_0000795801-mRNA-1"/>
    </source>
</evidence>
<evidence type="ECO:0000259" key="5">
    <source>
        <dbReference type="PROSITE" id="PS50835"/>
    </source>
</evidence>
<keyword evidence="8" id="KW-1185">Reference proteome</keyword>
<dbReference type="CDD" id="cd00063">
    <property type="entry name" value="FN3"/>
    <property type="match status" value="2"/>
</dbReference>
<dbReference type="SMART" id="SM00060">
    <property type="entry name" value="FN3"/>
    <property type="match status" value="2"/>
</dbReference>
<dbReference type="InterPro" id="IPR050964">
    <property type="entry name" value="Striated_Muscle_Regulatory"/>
</dbReference>
<feature type="domain" description="Ig-like" evidence="5">
    <location>
        <begin position="412"/>
        <end position="526"/>
    </location>
</feature>
<dbReference type="InterPro" id="IPR013098">
    <property type="entry name" value="Ig_I-set"/>
</dbReference>
<feature type="transmembrane region" description="Helical" evidence="3">
    <location>
        <begin position="929"/>
        <end position="953"/>
    </location>
</feature>
<dbReference type="FunFam" id="2.60.40.10:FF:000028">
    <property type="entry name" value="Neuronal cell adhesion molecule"/>
    <property type="match status" value="1"/>
</dbReference>
<feature type="domain" description="Ig-like" evidence="5">
    <location>
        <begin position="309"/>
        <end position="398"/>
    </location>
</feature>
<reference evidence="9" key="1">
    <citation type="submission" date="2017-02" db="UniProtKB">
        <authorList>
            <consortium name="WormBaseParasite"/>
        </authorList>
    </citation>
    <scope>IDENTIFICATION</scope>
</reference>
<evidence type="ECO:0000256" key="2">
    <source>
        <dbReference type="SAM" id="MobiDB-lite"/>
    </source>
</evidence>
<proteinExistence type="predicted"/>
<evidence type="ECO:0000259" key="6">
    <source>
        <dbReference type="PROSITE" id="PS50853"/>
    </source>
</evidence>
<dbReference type="Pfam" id="PF07679">
    <property type="entry name" value="I-set"/>
    <property type="match status" value="1"/>
</dbReference>
<organism evidence="9">
    <name type="scientific">Rodentolepis nana</name>
    <name type="common">Dwarf tapeworm</name>
    <name type="synonym">Hymenolepis nana</name>
    <dbReference type="NCBI Taxonomy" id="102285"/>
    <lineage>
        <taxon>Eukaryota</taxon>
        <taxon>Metazoa</taxon>
        <taxon>Spiralia</taxon>
        <taxon>Lophotrochozoa</taxon>
        <taxon>Platyhelminthes</taxon>
        <taxon>Cestoda</taxon>
        <taxon>Eucestoda</taxon>
        <taxon>Cyclophyllidea</taxon>
        <taxon>Hymenolepididae</taxon>
        <taxon>Rodentolepis</taxon>
    </lineage>
</organism>
<evidence type="ECO:0000313" key="8">
    <source>
        <dbReference type="Proteomes" id="UP000278807"/>
    </source>
</evidence>
<dbReference type="Gene3D" id="2.60.40.10">
    <property type="entry name" value="Immunoglobulins"/>
    <property type="match status" value="7"/>
</dbReference>
<feature type="compositionally biased region" description="Low complexity" evidence="2">
    <location>
        <begin position="1020"/>
        <end position="1048"/>
    </location>
</feature>
<dbReference type="PROSITE" id="PS50835">
    <property type="entry name" value="IG_LIKE"/>
    <property type="match status" value="5"/>
</dbReference>
<dbReference type="SMART" id="SM00408">
    <property type="entry name" value="IGc2"/>
    <property type="match status" value="4"/>
</dbReference>
<dbReference type="SMART" id="SM00409">
    <property type="entry name" value="IG"/>
    <property type="match status" value="5"/>
</dbReference>
<evidence type="ECO:0000256" key="4">
    <source>
        <dbReference type="SAM" id="SignalP"/>
    </source>
</evidence>
<dbReference type="EMBL" id="UZAE01012159">
    <property type="protein sequence ID" value="VDO03814.1"/>
    <property type="molecule type" value="Genomic_DNA"/>
</dbReference>
<keyword evidence="3" id="KW-0472">Membrane</keyword>
<feature type="domain" description="Fibronectin type-III" evidence="6">
    <location>
        <begin position="549"/>
        <end position="645"/>
    </location>
</feature>
<feature type="signal peptide" evidence="4">
    <location>
        <begin position="1"/>
        <end position="29"/>
    </location>
</feature>
<feature type="chain" id="PRO_5043131929" evidence="4">
    <location>
        <begin position="30"/>
        <end position="1283"/>
    </location>
</feature>
<feature type="domain" description="Fibronectin type-III" evidence="6">
    <location>
        <begin position="814"/>
        <end position="908"/>
    </location>
</feature>
<dbReference type="InterPro" id="IPR013783">
    <property type="entry name" value="Ig-like_fold"/>
</dbReference>
<evidence type="ECO:0000256" key="3">
    <source>
        <dbReference type="SAM" id="Phobius"/>
    </source>
</evidence>
<sequence length="1283" mass="141029">MRMLNILEIISFLFIHVLLTCSRIGATSGNGSPPQILLSPEDTFPVEGNLEFSCKGTGFPEPRISWFDANTLKPIDGTASNIHINQYLGRLTIADPEVKRTYSVYCNISNTVSWVASPVVHGGLAYLEHDFPRFPIDRTAEEGDIVLIECQPPRGNPPPTTEWLLNNAQLPPGWGSISPEGDLHIREAKPQHTGTYACRAKNVAGERISPSAILHVKRKAVRFLQKPRDNKAIVGSSATFHCQVSDSQPVSWRRDNGEQLFAGQRIQLSLNSMTIRNIQLSDAGKYICVSADGSSTAEARLSVSAIPKPVFTHFPTDQNVTEGDSVVFHCRTSGPHKFSSYWDLPNQMAVFPNDQIEGIFVSEQGDLHIRGVRLEDSGIYQCTVDSDVGPVTRKAVLRVFPRLASKDATPLPPIINLPPANQTRLIGDTVILACEVGITREPETDFDITERDFESRQSNIFWVRGTRSTGGLQERIEFIHRDRDPRFSLLPGGGLKIESVMVEDTGNYTCLFQTNNGPYMQSNWTSSLLILPKDSQPSLLTEPTDPLSPPENLRVQNQTAKSVTLMWNPPNVHDTNQVSYWIEMFHTAEADLGWQVLQESWPRNAIRLEPLQPNSAYYFLIRPRWIDGRVGWASAPLGPIQMQYGVDRQSTGVPGVIKLERMLPQVISSTSARVIWSLENPVDAIPAVRGFSVRYKEAPLTACISARLHDATFCSLRSGDSIKMRLHTYQQKLNIASLKATQGVSLVPHQEPEMFVDVPINQAHDFGSSWSTTITHLKPFRCYSLLIQPNTVYPRQSSNESALFLTQEDVPSSPPQIIGVKKMSNHSVEISWTVPPTDSWNGLLTGFVVYVLNAAQNDKRELKFSYGDTTGVVSGLKTGEIYHLQMAAVNCRGSSSKSIPINFSVSEGGIINESSPADGNNGGIHLQPWVIGILVGALVIWLLLMFFGVLFCLRQRTQTKQRYLPPVGGGFSEDLARKCSGMNSKGAYNLLPINKPHSNSGGASEMECPQGSDSAPKALTSSTQQNTTTTIASTNSSSTGGSCNPTTNHFQQSYEEGIPNQHSDFSPSTNFSYMPNQHMEYQLVDYRQAEASNSSVFSASLIENSPKTSTGLPLVAPVARLGCQNGNISMDNMSSSVTPYATASLINAEVQKANAISHGSRTPSDMSSNTGGSGHLPMLNMHSPHRYSARPQQYISRSSSGTTTGAEDDYLSHQHNQQHVSRRKTIPRNIPSNSQIPPTFAEYELCIPASTSPLPPPPPPMHQNQMSVQAPTNGGMHTTCFEP</sequence>
<keyword evidence="3" id="KW-0812">Transmembrane</keyword>
<dbReference type="Pfam" id="PF00041">
    <property type="entry name" value="fn3"/>
    <property type="match status" value="2"/>
</dbReference>
<feature type="compositionally biased region" description="Polar residues" evidence="2">
    <location>
        <begin position="1157"/>
        <end position="1170"/>
    </location>
</feature>
<keyword evidence="1" id="KW-0677">Repeat</keyword>
<dbReference type="InterPro" id="IPR036116">
    <property type="entry name" value="FN3_sf"/>
</dbReference>
<gene>
    <name evidence="7" type="ORF">HNAJ_LOCUS7954</name>
</gene>
<feature type="region of interest" description="Disordered" evidence="2">
    <location>
        <begin position="1155"/>
        <end position="1208"/>
    </location>
</feature>
<dbReference type="Pfam" id="PF13927">
    <property type="entry name" value="Ig_3"/>
    <property type="match status" value="3"/>
</dbReference>
<dbReference type="WBParaSite" id="HNAJ_0000795801-mRNA-1">
    <property type="protein sequence ID" value="HNAJ_0000795801-mRNA-1"/>
    <property type="gene ID" value="HNAJ_0000795801"/>
</dbReference>